<dbReference type="VEuPathDB" id="VectorBase:ADIR001496"/>
<dbReference type="Proteomes" id="UP000075884">
    <property type="component" value="Unassembled WGS sequence"/>
</dbReference>
<evidence type="ECO:0000313" key="3">
    <source>
        <dbReference type="Proteomes" id="UP000075884"/>
    </source>
</evidence>
<feature type="chain" id="PRO_5008129183" description="VWFD domain-containing protein" evidence="1">
    <location>
        <begin position="32"/>
        <end position="1823"/>
    </location>
</feature>
<protein>
    <recommendedName>
        <fullName evidence="4">VWFD domain-containing protein</fullName>
    </recommendedName>
</protein>
<evidence type="ECO:0000313" key="2">
    <source>
        <dbReference type="EnsemblMetazoa" id="ADIR001496-PA"/>
    </source>
</evidence>
<organism evidence="2 3">
    <name type="scientific">Anopheles dirus</name>
    <dbReference type="NCBI Taxonomy" id="7168"/>
    <lineage>
        <taxon>Eukaryota</taxon>
        <taxon>Metazoa</taxon>
        <taxon>Ecdysozoa</taxon>
        <taxon>Arthropoda</taxon>
        <taxon>Hexapoda</taxon>
        <taxon>Insecta</taxon>
        <taxon>Pterygota</taxon>
        <taxon>Neoptera</taxon>
        <taxon>Endopterygota</taxon>
        <taxon>Diptera</taxon>
        <taxon>Nematocera</taxon>
        <taxon>Culicoidea</taxon>
        <taxon>Culicidae</taxon>
        <taxon>Anophelinae</taxon>
        <taxon>Anopheles</taxon>
    </lineage>
</organism>
<name>A0A182N1I8_9DIPT</name>
<sequence length="1823" mass="199641">MSSTRGCALRRLYIRCTVLLLSCVSLPQTGATVVPPHPVPSDASIIPQTRVGDRTDAGSLFRLPCSAEKPFLFVRSATSQQLYLLEGTGLYEMKSTEQRGIVKSLVSSLPERHEEARMLQASRVLDIQIGSTDHVLFIVTTDQWHNVFLALRNPSTAQPATAQRIQTIKHFGNFSKAQLLECNGSIYLVTMVTYTATGKIRVYRWQQSYFSLDSTKEIPSMDDVRCHCPSTLLLLALDYAPLPERSLNHVLLLDSAERPLKVQEMFFMYSTLPSFTLDGELYLVRHVSKDKSYLYQWSAESKFVRLRNLPYHPAQLTTYTHWDSALAVVFDATTVRLYGSSKQHLLRVEASFALQGANTSESMTQLTPGHGGERLKRLYGLRSTASDELTLATEFYCPAPAEPNTNATALHIYKLTIGSVARAAAETAQEHGFRTLNTNLDRLKRELNERKKWIDLIRLQLSRKHLVLDSIVQGAPGTRTLLHPTVQLGSVLLPHDDPNLLPPSRTALNGQSLLVRHYRVATDLNQVLLLNRARTEIRGDLHVSGNVRTRCSKIRAVKALDGGDDPDGSGRRTRATFQALGGRVPYRAVYAKEVVSDSTLSKRFLQRSKMNVLPGTVQLDELTAGTIRVEHGHINQIAIPSRKTLEDGAKRGYGGHKVFRGVKSFRLDAQHLNGQPLSTQIIESGLKYATDGVTIKTDHCRTRNLVVRDNVNGVRLRQLVSSYQRTMHVKGNLLLAGPVCVKNLQFHRTLNDVPREELLDRLSNQTIAGPMFVSKGFTHSLRVERVNGQRLANYATTTASETNLLVKAPVRVEKTVILGDLIANHEQQQFAPHIGTRPGDFRQLYTGRLLLNGSLRLKVANIHAPNVTIMGQSVTSKPYGRYLLRTERQILNDPVTYHAAQFQYMFANTLNGVAVWQFSLTHRNWQNSLYLQDVTVQGPVRPARIAKRLHALQQDRVDLKAHVRVCDAKHFTGTLRVANLYTRSLDGTLSPDGLWRKEPPAHPGAAVVAPKALHGRTELRRSRLYTGSALRAGGFNGRTAYELTELAKPPRRRCRTMRLDGVNATTASVRQVAGLPLGAVMQRFTGGAKPAAMAGRVAPSFAKIVTAGRTQPIAGASIGTINFCPVQRLLQDTVRRSAPGPTPIAGYKRVRGAVGVARRLSVGRVNDYGAGQLERIVTRGPDALPQTVDARWRFGTVSAGYLTAKLLNRVPLARLAVRTEETLVLQGELLVDRLLVTALELPERPDWILEPSRVRVAHDVARLRCHGSIHGQARDPAHPLHQLLLAPTLDRTRLVTGGVVFAGERVHFGNGSATAGGALGTVERVARHCLRRDATGAVTVFEHEQVLAAAAVPLPVRGSLYVARPGLLTARTINGVNVAERLGPTADVYQLSAQHQRHLPVAGEKRFAAGRPATARNVTLVPGPTGSTFWARLAHCTGHPAANACPAALRFAQPIAVSTRLTADQLNNVPLDGFFHAFAKRRPDPGLPATLRHIQDLPGTLTVTALQLTGPDTIVPHVNGIPLGELVLRGTSTNASHQTVPGAKTFRALHIDGPLALQLLNGRPLAQLRRSTLSPDQAPHQLDATIVTGPVLLAGLHTRTLYHGPTSSARLADVRPPVPLPPVPHPAAAVAAATVPRARTLTPASGRRLTLVPQLHCSPDQRSLVVQLANRTGERRLHALDGCGEVTGTVATNRTTLLVLVLAPDARPSAYRYDLARGHLAPVRLPTSCPTCRAYVPLQPPASDETMLAGAAYGEPPAAGAVRIYRLDATLQPRHFQTIGLAAPLTGMATTTDGGTLLLQDDTTHWHRYTYSSVQGWTRRDDE</sequence>
<keyword evidence="1" id="KW-0732">Signal</keyword>
<evidence type="ECO:0008006" key="4">
    <source>
        <dbReference type="Google" id="ProtNLM"/>
    </source>
</evidence>
<dbReference type="STRING" id="7168.A0A182N1I8"/>
<keyword evidence="3" id="KW-1185">Reference proteome</keyword>
<reference evidence="3" key="1">
    <citation type="submission" date="2013-03" db="EMBL/GenBank/DDBJ databases">
        <title>The Genome Sequence of Anopheles dirus WRAIR2.</title>
        <authorList>
            <consortium name="The Broad Institute Genomics Platform"/>
            <person name="Neafsey D.E."/>
            <person name="Walton C."/>
            <person name="Walker B."/>
            <person name="Young S.K."/>
            <person name="Zeng Q."/>
            <person name="Gargeya S."/>
            <person name="Fitzgerald M."/>
            <person name="Haas B."/>
            <person name="Abouelleil A."/>
            <person name="Allen A.W."/>
            <person name="Alvarado L."/>
            <person name="Arachchi H.M."/>
            <person name="Berlin A.M."/>
            <person name="Chapman S.B."/>
            <person name="Gainer-Dewar J."/>
            <person name="Goldberg J."/>
            <person name="Griggs A."/>
            <person name="Gujja S."/>
            <person name="Hansen M."/>
            <person name="Howarth C."/>
            <person name="Imamovic A."/>
            <person name="Ireland A."/>
            <person name="Larimer J."/>
            <person name="McCowan C."/>
            <person name="Murphy C."/>
            <person name="Pearson M."/>
            <person name="Poon T.W."/>
            <person name="Priest M."/>
            <person name="Roberts A."/>
            <person name="Saif S."/>
            <person name="Shea T."/>
            <person name="Sisk P."/>
            <person name="Sykes S."/>
            <person name="Wortman J."/>
            <person name="Nusbaum C."/>
            <person name="Birren B."/>
        </authorList>
    </citation>
    <scope>NUCLEOTIDE SEQUENCE [LARGE SCALE GENOMIC DNA]</scope>
    <source>
        <strain evidence="3">WRAIR2</strain>
    </source>
</reference>
<evidence type="ECO:0000256" key="1">
    <source>
        <dbReference type="SAM" id="SignalP"/>
    </source>
</evidence>
<proteinExistence type="predicted"/>
<feature type="signal peptide" evidence="1">
    <location>
        <begin position="1"/>
        <end position="31"/>
    </location>
</feature>
<dbReference type="EnsemblMetazoa" id="ADIR001496-RA">
    <property type="protein sequence ID" value="ADIR001496-PA"/>
    <property type="gene ID" value="ADIR001496"/>
</dbReference>
<accession>A0A182N1I8</accession>
<reference evidence="2" key="2">
    <citation type="submission" date="2020-05" db="UniProtKB">
        <authorList>
            <consortium name="EnsemblMetazoa"/>
        </authorList>
    </citation>
    <scope>IDENTIFICATION</scope>
    <source>
        <strain evidence="2">WRAIR2</strain>
    </source>
</reference>